<proteinExistence type="predicted"/>
<dbReference type="InterPro" id="IPR032466">
    <property type="entry name" value="Metal_Hydrolase"/>
</dbReference>
<name>A0A926EIQ8_9FIRM</name>
<dbReference type="CDD" id="cd01300">
    <property type="entry name" value="YtcJ_like"/>
    <property type="match status" value="1"/>
</dbReference>
<dbReference type="PANTHER" id="PTHR22642:SF2">
    <property type="entry name" value="PROTEIN LONG AFTER FAR-RED 3"/>
    <property type="match status" value="1"/>
</dbReference>
<evidence type="ECO:0000256" key="1">
    <source>
        <dbReference type="SAM" id="MobiDB-lite"/>
    </source>
</evidence>
<feature type="domain" description="Amidohydrolase 3" evidence="2">
    <location>
        <begin position="50"/>
        <end position="552"/>
    </location>
</feature>
<dbReference type="InterPro" id="IPR011059">
    <property type="entry name" value="Metal-dep_hydrolase_composite"/>
</dbReference>
<dbReference type="Pfam" id="PF07969">
    <property type="entry name" value="Amidohydro_3"/>
    <property type="match status" value="1"/>
</dbReference>
<dbReference type="RefSeq" id="WP_262393957.1">
    <property type="nucleotide sequence ID" value="NZ_JACRTD010000001.1"/>
</dbReference>
<dbReference type="SUPFAM" id="SSF51338">
    <property type="entry name" value="Composite domain of metallo-dependent hydrolases"/>
    <property type="match status" value="1"/>
</dbReference>
<evidence type="ECO:0000313" key="3">
    <source>
        <dbReference type="EMBL" id="MBC8584103.1"/>
    </source>
</evidence>
<evidence type="ECO:0000313" key="4">
    <source>
        <dbReference type="Proteomes" id="UP000623678"/>
    </source>
</evidence>
<organism evidence="3 4">
    <name type="scientific">Youxingia wuxianensis</name>
    <dbReference type="NCBI Taxonomy" id="2763678"/>
    <lineage>
        <taxon>Bacteria</taxon>
        <taxon>Bacillati</taxon>
        <taxon>Bacillota</taxon>
        <taxon>Clostridia</taxon>
        <taxon>Eubacteriales</taxon>
        <taxon>Oscillospiraceae</taxon>
        <taxon>Youxingia</taxon>
    </lineage>
</organism>
<accession>A0A926EIQ8</accession>
<reference evidence="3" key="1">
    <citation type="submission" date="2020-08" db="EMBL/GenBank/DDBJ databases">
        <title>Genome public.</title>
        <authorList>
            <person name="Liu C."/>
            <person name="Sun Q."/>
        </authorList>
    </citation>
    <scope>NUCLEOTIDE SEQUENCE</scope>
    <source>
        <strain evidence="3">NSJ-64</strain>
    </source>
</reference>
<dbReference type="AlphaFoldDB" id="A0A926EIQ8"/>
<dbReference type="EMBL" id="JACRTD010000001">
    <property type="protein sequence ID" value="MBC8584103.1"/>
    <property type="molecule type" value="Genomic_DNA"/>
</dbReference>
<dbReference type="PANTHER" id="PTHR22642">
    <property type="entry name" value="IMIDAZOLONEPROPIONASE"/>
    <property type="match status" value="1"/>
</dbReference>
<comment type="caution">
    <text evidence="3">The sequence shown here is derived from an EMBL/GenBank/DDBJ whole genome shotgun (WGS) entry which is preliminary data.</text>
</comment>
<feature type="region of interest" description="Disordered" evidence="1">
    <location>
        <begin position="159"/>
        <end position="178"/>
    </location>
</feature>
<keyword evidence="4" id="KW-1185">Reference proteome</keyword>
<dbReference type="Gene3D" id="3.10.310.70">
    <property type="match status" value="1"/>
</dbReference>
<dbReference type="GO" id="GO:0016810">
    <property type="term" value="F:hydrolase activity, acting on carbon-nitrogen (but not peptide) bonds"/>
    <property type="evidence" value="ECO:0007669"/>
    <property type="project" value="InterPro"/>
</dbReference>
<dbReference type="InterPro" id="IPR013108">
    <property type="entry name" value="Amidohydro_3"/>
</dbReference>
<gene>
    <name evidence="3" type="ORF">H8705_00705</name>
</gene>
<dbReference type="Gene3D" id="3.20.20.140">
    <property type="entry name" value="Metal-dependent hydrolases"/>
    <property type="match status" value="1"/>
</dbReference>
<dbReference type="Gene3D" id="2.30.40.10">
    <property type="entry name" value="Urease, subunit C, domain 1"/>
    <property type="match status" value="1"/>
</dbReference>
<dbReference type="SUPFAM" id="SSF51556">
    <property type="entry name" value="Metallo-dependent hydrolases"/>
    <property type="match status" value="1"/>
</dbReference>
<protein>
    <submittedName>
        <fullName evidence="3">Amidohydrolase</fullName>
    </submittedName>
</protein>
<dbReference type="Proteomes" id="UP000623678">
    <property type="component" value="Unassembled WGS sequence"/>
</dbReference>
<sequence>MKAELVFKNGCVYTADKNRTMAQAVAIAGGKIVYVGDNAGVEAFIGPDTQVTDLAGKMLMPSFFEGHVHYTKATSTVVGINLAGMDTEEQYVNAMKKFLADNPNITALRGQGYLEACFPGIGPRKEALDAVSTEIPIVVQAETLHSLWCNSKAIEVAGVTNDTPDPENGRIERNPDGSAHGCFRESAQDLILDALPDYTVEDYKKGILSFQEMAHKYGFTGAYDPWLNAGSNAIEALKELDKEGKLTMHFRGAYWMNPHRGPEQVKEIVDARERDDKGDLFRICAVKLFMDGVLESLTGFLLKPYEKAEGRPEGWRGDQIWDPDNMNKCVAAIDKAGMGIHVHCAGDAAVKQSLDAIEYAQKENGKRDARHCITHIFLVDPADVKRFKDMGVVAMLNSYWAQIDETYFVNGTYTGMDRIAHTFPVNCFFKEGCIVANASDYPITAVPNPFVGIEIGVTRIAPDNYHPWIFNYDDPKFHEPLWPEERADIKDMIDSFTINQAYANFVDDISGSIEVGKNADMIVVDKNILEVKPEDIGTAVVEKTLFMGKTVYEA</sequence>
<dbReference type="InterPro" id="IPR033932">
    <property type="entry name" value="YtcJ-like"/>
</dbReference>
<evidence type="ECO:0000259" key="2">
    <source>
        <dbReference type="Pfam" id="PF07969"/>
    </source>
</evidence>